<dbReference type="AlphaFoldDB" id="A0A4Q9M114"/>
<reference evidence="1 2" key="1">
    <citation type="submission" date="2017-12" db="EMBL/GenBank/DDBJ databases">
        <authorList>
            <person name="Pombert J.-F."/>
            <person name="Haag K.L."/>
            <person name="Ebert D."/>
        </authorList>
    </citation>
    <scope>NUCLEOTIDE SEQUENCE [LARGE SCALE GENOMIC DNA]</scope>
    <source>
        <strain evidence="1">IL-G-3</strain>
    </source>
</reference>
<dbReference type="VEuPathDB" id="MicrosporidiaDB:CWI38_0351p0010"/>
<sequence length="297" mass="35443">MTLIFRKFYIDRAIRTYGDLRFSFSNYRFMIFDPEISFENVIDLPDKILVFNHSRNWPRLISTANTKLKLSGKLPKISCIEDQNTILKEKVMIFSQLEHDYHIKSFWRFKNICSEISHSDEPNKIIYFYSIMTFKTDFILECATSCTSSLSSELIAKEYYVRHIITTYASIESLEFRKEIIIDFSLEPDQFLITFFLKENTQFEKKFALDFSLYLSNESFEISSDHNLNITNIVDKVNKFEKDNYEFSFETASIDDYKKIFEEFDYEAININKVLVCRKKKSLSYKSQFKRDLNVKK</sequence>
<protein>
    <submittedName>
        <fullName evidence="1">Uncharacterized protein</fullName>
    </submittedName>
</protein>
<name>A0A4Q9M114_9MICR</name>
<dbReference type="Proteomes" id="UP000292282">
    <property type="component" value="Unassembled WGS sequence"/>
</dbReference>
<keyword evidence="2" id="KW-1185">Reference proteome</keyword>
<proteinExistence type="predicted"/>
<comment type="caution">
    <text evidence="1">The sequence shown here is derived from an EMBL/GenBank/DDBJ whole genome shotgun (WGS) entry which is preliminary data.</text>
</comment>
<accession>A0A4Q9M114</accession>
<gene>
    <name evidence="1" type="ORF">CWI38_0351p0010</name>
</gene>
<evidence type="ECO:0000313" key="1">
    <source>
        <dbReference type="EMBL" id="TBU13725.1"/>
    </source>
</evidence>
<dbReference type="EMBL" id="PITK01000351">
    <property type="protein sequence ID" value="TBU13725.1"/>
    <property type="molecule type" value="Genomic_DNA"/>
</dbReference>
<evidence type="ECO:0000313" key="2">
    <source>
        <dbReference type="Proteomes" id="UP000292282"/>
    </source>
</evidence>
<organism evidence="1 2">
    <name type="scientific">Hamiltosporidium tvaerminnensis</name>
    <dbReference type="NCBI Taxonomy" id="1176355"/>
    <lineage>
        <taxon>Eukaryota</taxon>
        <taxon>Fungi</taxon>
        <taxon>Fungi incertae sedis</taxon>
        <taxon>Microsporidia</taxon>
        <taxon>Dubosqiidae</taxon>
        <taxon>Hamiltosporidium</taxon>
    </lineage>
</organism>